<reference evidence="1 3" key="2">
    <citation type="journal article" date="2017" name="Front. Plant Sci.">
        <title>Gene Classification and Mining of Molecular Markers Useful in Red Clover (Trifolium pratense) Breeding.</title>
        <authorList>
            <person name="Istvanek J."/>
            <person name="Dluhosova J."/>
            <person name="Dluhos P."/>
            <person name="Patkova L."/>
            <person name="Nedelnik J."/>
            <person name="Repkova J."/>
        </authorList>
    </citation>
    <scope>NUCLEOTIDE SEQUENCE [LARGE SCALE GENOMIC DNA]</scope>
    <source>
        <strain evidence="3">cv. Tatra</strain>
        <tissue evidence="1">Young leaves</tissue>
    </source>
</reference>
<evidence type="ECO:0000313" key="1">
    <source>
        <dbReference type="EMBL" id="PNX82609.1"/>
    </source>
</evidence>
<comment type="caution">
    <text evidence="1">The sequence shown here is derived from an EMBL/GenBank/DDBJ whole genome shotgun (WGS) entry which is preliminary data.</text>
</comment>
<accession>A0A2K3LVS4</accession>
<evidence type="ECO:0000313" key="2">
    <source>
        <dbReference type="EMBL" id="PNX89259.1"/>
    </source>
</evidence>
<organism evidence="1 3">
    <name type="scientific">Trifolium pratense</name>
    <name type="common">Red clover</name>
    <dbReference type="NCBI Taxonomy" id="57577"/>
    <lineage>
        <taxon>Eukaryota</taxon>
        <taxon>Viridiplantae</taxon>
        <taxon>Streptophyta</taxon>
        <taxon>Embryophyta</taxon>
        <taxon>Tracheophyta</taxon>
        <taxon>Spermatophyta</taxon>
        <taxon>Magnoliopsida</taxon>
        <taxon>eudicotyledons</taxon>
        <taxon>Gunneridae</taxon>
        <taxon>Pentapetalae</taxon>
        <taxon>rosids</taxon>
        <taxon>fabids</taxon>
        <taxon>Fabales</taxon>
        <taxon>Fabaceae</taxon>
        <taxon>Papilionoideae</taxon>
        <taxon>50 kb inversion clade</taxon>
        <taxon>NPAAA clade</taxon>
        <taxon>Hologalegina</taxon>
        <taxon>IRL clade</taxon>
        <taxon>Trifolieae</taxon>
        <taxon>Trifolium</taxon>
    </lineage>
</organism>
<protein>
    <submittedName>
        <fullName evidence="1">Uncharacterized protein</fullName>
    </submittedName>
</protein>
<sequence>MKEPGTAVHCMVKLRQGQFKCNVDVRFYDAKEKLMLAGVLETTWEGLYWHGALGYKGNSQHLKEKRLQYLKL</sequence>
<dbReference type="Proteomes" id="UP000236291">
    <property type="component" value="Unassembled WGS sequence"/>
</dbReference>
<reference evidence="1 3" key="1">
    <citation type="journal article" date="2014" name="Am. J. Bot.">
        <title>Genome assembly and annotation for red clover (Trifolium pratense; Fabaceae).</title>
        <authorList>
            <person name="Istvanek J."/>
            <person name="Jaros M."/>
            <person name="Krenek A."/>
            <person name="Repkova J."/>
        </authorList>
    </citation>
    <scope>NUCLEOTIDE SEQUENCE [LARGE SCALE GENOMIC DNA]</scope>
    <source>
        <strain evidence="3">cv. Tatra</strain>
        <tissue evidence="1">Young leaves</tissue>
    </source>
</reference>
<name>A0A2K3LVS4_TRIPR</name>
<dbReference type="EMBL" id="ASHM01042376">
    <property type="protein sequence ID" value="PNX82609.1"/>
    <property type="molecule type" value="Genomic_DNA"/>
</dbReference>
<evidence type="ECO:0000313" key="3">
    <source>
        <dbReference type="Proteomes" id="UP000236291"/>
    </source>
</evidence>
<gene>
    <name evidence="1" type="ORF">L195_g038639</name>
    <name evidence="2" type="ORF">L195_g045377</name>
</gene>
<dbReference type="AlphaFoldDB" id="A0A2K3LVS4"/>
<dbReference type="EMBL" id="ASHM01059209">
    <property type="protein sequence ID" value="PNX89259.1"/>
    <property type="molecule type" value="Genomic_DNA"/>
</dbReference>
<proteinExistence type="predicted"/>